<dbReference type="PRINTS" id="PR00507">
    <property type="entry name" value="N12N6MTFRASE"/>
</dbReference>
<evidence type="ECO:0000256" key="2">
    <source>
        <dbReference type="ARBA" id="ARBA00022603"/>
    </source>
</evidence>
<dbReference type="EMBL" id="CP039396">
    <property type="protein sequence ID" value="QCD43686.1"/>
    <property type="molecule type" value="Genomic_DNA"/>
</dbReference>
<evidence type="ECO:0000313" key="7">
    <source>
        <dbReference type="EMBL" id="QCD43686.1"/>
    </source>
</evidence>
<dbReference type="InterPro" id="IPR002052">
    <property type="entry name" value="DNA_methylase_N6_adenine_CS"/>
</dbReference>
<dbReference type="KEGG" id="ddb:E7747_08915"/>
<dbReference type="EC" id="2.1.1.72" evidence="1"/>
<dbReference type="PANTHER" id="PTHR33841">
    <property type="entry name" value="DNA METHYLTRANSFERASE YEEA-RELATED"/>
    <property type="match status" value="1"/>
</dbReference>
<protein>
    <recommendedName>
        <fullName evidence="1">site-specific DNA-methyltransferase (adenine-specific)</fullName>
        <ecNumber evidence="1">2.1.1.72</ecNumber>
    </recommendedName>
</protein>
<dbReference type="Gene3D" id="3.40.50.150">
    <property type="entry name" value="Vaccinia Virus protein VP39"/>
    <property type="match status" value="1"/>
</dbReference>
<gene>
    <name evidence="7" type="ORF">E7747_08915</name>
</gene>
<dbReference type="PANTHER" id="PTHR33841:SF1">
    <property type="entry name" value="DNA METHYLTRANSFERASE A"/>
    <property type="match status" value="1"/>
</dbReference>
<dbReference type="GO" id="GO:0006304">
    <property type="term" value="P:DNA modification"/>
    <property type="evidence" value="ECO:0007669"/>
    <property type="project" value="InterPro"/>
</dbReference>
<dbReference type="InterPro" id="IPR029063">
    <property type="entry name" value="SAM-dependent_MTases_sf"/>
</dbReference>
<dbReference type="GO" id="GO:0003676">
    <property type="term" value="F:nucleic acid binding"/>
    <property type="evidence" value="ECO:0007669"/>
    <property type="project" value="InterPro"/>
</dbReference>
<evidence type="ECO:0000259" key="6">
    <source>
        <dbReference type="Pfam" id="PF07669"/>
    </source>
</evidence>
<evidence type="ECO:0000256" key="3">
    <source>
        <dbReference type="ARBA" id="ARBA00022679"/>
    </source>
</evidence>
<dbReference type="SUPFAM" id="SSF53335">
    <property type="entry name" value="S-adenosyl-L-methionine-dependent methyltransferases"/>
    <property type="match status" value="1"/>
</dbReference>
<keyword evidence="2 7" id="KW-0489">Methyltransferase</keyword>
<dbReference type="Proteomes" id="UP000297149">
    <property type="component" value="Chromosome"/>
</dbReference>
<dbReference type="AlphaFoldDB" id="A0A4P7W6G2"/>
<keyword evidence="3 7" id="KW-0808">Transferase</keyword>
<keyword evidence="4" id="KW-0949">S-adenosyl-L-methionine</keyword>
<organism evidence="7 8">
    <name type="scientific">Duncaniella dubosii</name>
    <dbReference type="NCBI Taxonomy" id="2518971"/>
    <lineage>
        <taxon>Bacteria</taxon>
        <taxon>Pseudomonadati</taxon>
        <taxon>Bacteroidota</taxon>
        <taxon>Bacteroidia</taxon>
        <taxon>Bacteroidales</taxon>
        <taxon>Muribaculaceae</taxon>
        <taxon>Duncaniella</taxon>
    </lineage>
</organism>
<reference evidence="8" key="1">
    <citation type="submission" date="2019-02" db="EMBL/GenBank/DDBJ databases">
        <title>Isolation and identification of novel species under the genus Muribaculum.</title>
        <authorList>
            <person name="Miyake S."/>
            <person name="Ding Y."/>
            <person name="Low A."/>
            <person name="Soh M."/>
            <person name="Seedorf H."/>
        </authorList>
    </citation>
    <scope>NUCLEOTIDE SEQUENCE [LARGE SCALE GENOMIC DNA]</scope>
    <source>
        <strain evidence="8">H5</strain>
    </source>
</reference>
<sequence length="994" mass="114298">MKVADLVSRFRQDFDYYKSERYNETLLRSDFLDPLFELLGWDIKNVQGKSTNEREVLLEEPLKANAHTNTKKPDYTFRLFSERKFFLEAKKPHVKIEVEDGPARQVRRYGYTAGLNISVLSNFEYLYIYDTTIPVNGDDSRKKCLIKSYHYTEYAEKFDEISSLLSQDSVYNGDFDKNWAHIERNIDYKPIDKLFLEQINNWRLALANEIHRESPEMPLDQLSDIVQSYINKLLFLRVCEDRNIETYQELLYIAEKGDATELVSLFHKADLKYNSGLFDEFLAPQLIGNISSTFWDIVRQLYYPETPYSFAVLSSDILGRIYEIFLSKRIADVDGSLALVDKPENVDRDVVTTPTYIIQEILRRAVLPRAVGKNLGQLCEMKFADIACGSGAFLLELFQLLCDVTLDYYIHNNPEELCRTGIDGFRLPYSMKVKILTNCIFGVDKDYNATEATKFGLLLKVLEDENVNSLSGHKPILPSLSQNIFFGNSLLGPDDVKNTNLRESINTYDFGELKFDVVIGNPPYMSSEDMKNLTPLEHPLYPSKYNSAYKQYDKYFLFIERGLQLLKDDGALGYIIPSKFMKVGAALKLRDLIAINHHLAELISFGANQVFNGKTTYTCLLILTKENNPNFKYEEVRDLSLWRTRLDVNDITERSSDYISSDTWALLPMEFDQLFEKIQRDGYTLSDAVGSDNIFNGIQTSANKTYIFQPIAETATTYSFLRGNSTWEIEKSLTKPYFKTVKDGLSSYNSFRPNARVIFPYIKDGNGKLQIVSLEELAEKYPLGYSYIMAFKHELDRKTRDIKPTPDNDNEWHRYGRHQSLEACELPCKLIVGVLSQGEKYAVDIYGTLVSSGGTAGYCIISLPENSPYSIYYLQALLTSRPLEWVSSLYGEIFRGGFIARGTKVLKQLPFRSIDFTNPVDKQLHDDISALQQELISIGDRIVNAGNNNRILTPLKRNFSIKKNEMEVLIQKLFCLTEEEYYQIPKISEIYATI</sequence>
<evidence type="ECO:0000256" key="4">
    <source>
        <dbReference type="ARBA" id="ARBA00022691"/>
    </source>
</evidence>
<evidence type="ECO:0000256" key="5">
    <source>
        <dbReference type="ARBA" id="ARBA00047942"/>
    </source>
</evidence>
<dbReference type="InterPro" id="IPR050953">
    <property type="entry name" value="N4_N6_ade-DNA_methylase"/>
</dbReference>
<dbReference type="Pfam" id="PF07669">
    <property type="entry name" value="Eco57I"/>
    <property type="match status" value="1"/>
</dbReference>
<comment type="catalytic activity">
    <reaction evidence="5">
        <text>a 2'-deoxyadenosine in DNA + S-adenosyl-L-methionine = an N(6)-methyl-2'-deoxyadenosine in DNA + S-adenosyl-L-homocysteine + H(+)</text>
        <dbReference type="Rhea" id="RHEA:15197"/>
        <dbReference type="Rhea" id="RHEA-COMP:12418"/>
        <dbReference type="Rhea" id="RHEA-COMP:12419"/>
        <dbReference type="ChEBI" id="CHEBI:15378"/>
        <dbReference type="ChEBI" id="CHEBI:57856"/>
        <dbReference type="ChEBI" id="CHEBI:59789"/>
        <dbReference type="ChEBI" id="CHEBI:90615"/>
        <dbReference type="ChEBI" id="CHEBI:90616"/>
        <dbReference type="EC" id="2.1.1.72"/>
    </reaction>
</comment>
<feature type="domain" description="Type II methyltransferase M.TaqI-like" evidence="6">
    <location>
        <begin position="438"/>
        <end position="611"/>
    </location>
</feature>
<dbReference type="GO" id="GO:0009007">
    <property type="term" value="F:site-specific DNA-methyltransferase (adenine-specific) activity"/>
    <property type="evidence" value="ECO:0007669"/>
    <property type="project" value="UniProtKB-EC"/>
</dbReference>
<dbReference type="REBASE" id="311041">
    <property type="entry name" value="MspH5ORF8915P"/>
</dbReference>
<dbReference type="PROSITE" id="PS00092">
    <property type="entry name" value="N6_MTASE"/>
    <property type="match status" value="1"/>
</dbReference>
<dbReference type="InterPro" id="IPR011639">
    <property type="entry name" value="MethylTrfase_TaqI-like_dom"/>
</dbReference>
<evidence type="ECO:0000313" key="8">
    <source>
        <dbReference type="Proteomes" id="UP000297149"/>
    </source>
</evidence>
<keyword evidence="8" id="KW-1185">Reference proteome</keyword>
<dbReference type="GO" id="GO:0032259">
    <property type="term" value="P:methylation"/>
    <property type="evidence" value="ECO:0007669"/>
    <property type="project" value="UniProtKB-KW"/>
</dbReference>
<name>A0A4P7W6G2_9BACT</name>
<evidence type="ECO:0000256" key="1">
    <source>
        <dbReference type="ARBA" id="ARBA00011900"/>
    </source>
</evidence>
<accession>A0A4P7W6G2</accession>
<proteinExistence type="predicted"/>